<evidence type="ECO:0000313" key="2">
    <source>
        <dbReference type="EMBL" id="GGF54370.1"/>
    </source>
</evidence>
<accession>A0A917BPP4</accession>
<keyword evidence="1" id="KW-0472">Membrane</keyword>
<proteinExistence type="predicted"/>
<keyword evidence="1" id="KW-0812">Transmembrane</keyword>
<reference evidence="2" key="2">
    <citation type="submission" date="2020-09" db="EMBL/GenBank/DDBJ databases">
        <authorList>
            <person name="Sun Q."/>
            <person name="Zhou Y."/>
        </authorList>
    </citation>
    <scope>NUCLEOTIDE SEQUENCE</scope>
    <source>
        <strain evidence="2">CGMCC 1.16067</strain>
    </source>
</reference>
<protein>
    <recommendedName>
        <fullName evidence="4">DUF4245 domain-containing protein</fullName>
    </recommendedName>
</protein>
<gene>
    <name evidence="2" type="ORF">GCM10011519_30340</name>
</gene>
<evidence type="ECO:0000256" key="1">
    <source>
        <dbReference type="SAM" id="Phobius"/>
    </source>
</evidence>
<organism evidence="2 3">
    <name type="scientific">Marmoricola endophyticus</name>
    <dbReference type="NCBI Taxonomy" id="2040280"/>
    <lineage>
        <taxon>Bacteria</taxon>
        <taxon>Bacillati</taxon>
        <taxon>Actinomycetota</taxon>
        <taxon>Actinomycetes</taxon>
        <taxon>Propionibacteriales</taxon>
        <taxon>Nocardioidaceae</taxon>
        <taxon>Marmoricola</taxon>
    </lineage>
</organism>
<dbReference type="Pfam" id="PF14030">
    <property type="entry name" value="DUF4245"/>
    <property type="match status" value="1"/>
</dbReference>
<dbReference type="InterPro" id="IPR025339">
    <property type="entry name" value="DUF4245"/>
</dbReference>
<dbReference type="EMBL" id="BMKQ01000001">
    <property type="protein sequence ID" value="GGF54370.1"/>
    <property type="molecule type" value="Genomic_DNA"/>
</dbReference>
<reference evidence="2" key="1">
    <citation type="journal article" date="2014" name="Int. J. Syst. Evol. Microbiol.">
        <title>Complete genome sequence of Corynebacterium casei LMG S-19264T (=DSM 44701T), isolated from a smear-ripened cheese.</title>
        <authorList>
            <consortium name="US DOE Joint Genome Institute (JGI-PGF)"/>
            <person name="Walter F."/>
            <person name="Albersmeier A."/>
            <person name="Kalinowski J."/>
            <person name="Ruckert C."/>
        </authorList>
    </citation>
    <scope>NUCLEOTIDE SEQUENCE</scope>
    <source>
        <strain evidence="2">CGMCC 1.16067</strain>
    </source>
</reference>
<sequence>MSGTSGQPGRYQRSSNGLIVSIVVLVVGVLAFVLIRGALRDTPDAGVDISPVDYGPVAVQARKAGLVAPAPAPLPKGWKASSVRFTPPDPATSGVTGSWHLGLLTDKQRYVAVEETSDDVTDLLPDTVADATRGPAVRLDGRTWRSWTGAKDAYALTTAVTGGRQVLVGSPAGESVVRGVAADLSLPSQQ</sequence>
<dbReference type="RefSeq" id="WP_188780531.1">
    <property type="nucleotide sequence ID" value="NZ_BMKQ01000001.1"/>
</dbReference>
<evidence type="ECO:0008006" key="4">
    <source>
        <dbReference type="Google" id="ProtNLM"/>
    </source>
</evidence>
<keyword evidence="3" id="KW-1185">Reference proteome</keyword>
<keyword evidence="1" id="KW-1133">Transmembrane helix</keyword>
<name>A0A917BPP4_9ACTN</name>
<evidence type="ECO:0000313" key="3">
    <source>
        <dbReference type="Proteomes" id="UP000649179"/>
    </source>
</evidence>
<comment type="caution">
    <text evidence="2">The sequence shown here is derived from an EMBL/GenBank/DDBJ whole genome shotgun (WGS) entry which is preliminary data.</text>
</comment>
<feature type="transmembrane region" description="Helical" evidence="1">
    <location>
        <begin position="17"/>
        <end position="35"/>
    </location>
</feature>
<dbReference type="Proteomes" id="UP000649179">
    <property type="component" value="Unassembled WGS sequence"/>
</dbReference>
<dbReference type="AlphaFoldDB" id="A0A917BPP4"/>